<evidence type="ECO:0000313" key="3">
    <source>
        <dbReference type="Proteomes" id="UP000827092"/>
    </source>
</evidence>
<sequence>MSVLHSVRQPLLQLRSEGRKAGQELATPKFLQRHFQIALRKFSCVDTSNQKSQEPDGGKVGQLHWSSQA</sequence>
<reference evidence="2 3" key="1">
    <citation type="journal article" date="2022" name="Nat. Ecol. Evol.">
        <title>A masculinizing supergene underlies an exaggerated male reproductive morph in a spider.</title>
        <authorList>
            <person name="Hendrickx F."/>
            <person name="De Corte Z."/>
            <person name="Sonet G."/>
            <person name="Van Belleghem S.M."/>
            <person name="Kostlbacher S."/>
            <person name="Vangestel C."/>
        </authorList>
    </citation>
    <scope>NUCLEOTIDE SEQUENCE [LARGE SCALE GENOMIC DNA]</scope>
    <source>
        <strain evidence="2">W744_W776</strain>
    </source>
</reference>
<organism evidence="2 3">
    <name type="scientific">Oedothorax gibbosus</name>
    <dbReference type="NCBI Taxonomy" id="931172"/>
    <lineage>
        <taxon>Eukaryota</taxon>
        <taxon>Metazoa</taxon>
        <taxon>Ecdysozoa</taxon>
        <taxon>Arthropoda</taxon>
        <taxon>Chelicerata</taxon>
        <taxon>Arachnida</taxon>
        <taxon>Araneae</taxon>
        <taxon>Araneomorphae</taxon>
        <taxon>Entelegynae</taxon>
        <taxon>Araneoidea</taxon>
        <taxon>Linyphiidae</taxon>
        <taxon>Erigoninae</taxon>
        <taxon>Oedothorax</taxon>
    </lineage>
</organism>
<dbReference type="EMBL" id="JAFNEN010000006">
    <property type="protein sequence ID" value="KAG8201364.1"/>
    <property type="molecule type" value="Genomic_DNA"/>
</dbReference>
<dbReference type="AlphaFoldDB" id="A0AAV6VXK2"/>
<name>A0AAV6VXK2_9ARAC</name>
<dbReference type="Proteomes" id="UP000827092">
    <property type="component" value="Unassembled WGS sequence"/>
</dbReference>
<keyword evidence="3" id="KW-1185">Reference proteome</keyword>
<proteinExistence type="predicted"/>
<evidence type="ECO:0000256" key="1">
    <source>
        <dbReference type="SAM" id="MobiDB-lite"/>
    </source>
</evidence>
<accession>A0AAV6VXK2</accession>
<evidence type="ECO:0000313" key="2">
    <source>
        <dbReference type="EMBL" id="KAG8201364.1"/>
    </source>
</evidence>
<gene>
    <name evidence="2" type="ORF">JTE90_016840</name>
</gene>
<comment type="caution">
    <text evidence="2">The sequence shown here is derived from an EMBL/GenBank/DDBJ whole genome shotgun (WGS) entry which is preliminary data.</text>
</comment>
<feature type="region of interest" description="Disordered" evidence="1">
    <location>
        <begin position="45"/>
        <end position="69"/>
    </location>
</feature>
<protein>
    <submittedName>
        <fullName evidence="2">Uncharacterized protein</fullName>
    </submittedName>
</protein>